<organism evidence="2 3">
    <name type="scientific">Paraglaciecola psychrophila 170</name>
    <dbReference type="NCBI Taxonomy" id="1129794"/>
    <lineage>
        <taxon>Bacteria</taxon>
        <taxon>Pseudomonadati</taxon>
        <taxon>Pseudomonadota</taxon>
        <taxon>Gammaproteobacteria</taxon>
        <taxon>Alteromonadales</taxon>
        <taxon>Alteromonadaceae</taxon>
        <taxon>Paraglaciecola</taxon>
    </lineage>
</organism>
<dbReference type="InterPro" id="IPR035919">
    <property type="entry name" value="EAL_sf"/>
</dbReference>
<dbReference type="SUPFAM" id="SSF141868">
    <property type="entry name" value="EAL domain-like"/>
    <property type="match status" value="1"/>
</dbReference>
<dbReference type="PROSITE" id="PS50883">
    <property type="entry name" value="EAL"/>
    <property type="match status" value="1"/>
</dbReference>
<dbReference type="PANTHER" id="PTHR33121">
    <property type="entry name" value="CYCLIC DI-GMP PHOSPHODIESTERASE PDEF"/>
    <property type="match status" value="1"/>
</dbReference>
<sequence>MLINEDDLAIVLGVVRIAKTFQLEVIAEVVEIIEHGTVLSQLGFELAQGYDISKPMPAIHNPQWLESWKSDITWRP</sequence>
<protein>
    <submittedName>
        <fullName evidence="2">Sensory box protein</fullName>
    </submittedName>
</protein>
<evidence type="ECO:0000313" key="2">
    <source>
        <dbReference type="EMBL" id="AGH46757.1"/>
    </source>
</evidence>
<dbReference type="STRING" id="1129794.C427_4658"/>
<dbReference type="GO" id="GO:0071111">
    <property type="term" value="F:cyclic-guanylate-specific phosphodiesterase activity"/>
    <property type="evidence" value="ECO:0007669"/>
    <property type="project" value="InterPro"/>
</dbReference>
<dbReference type="eggNOG" id="COG2200">
    <property type="taxonomic scope" value="Bacteria"/>
</dbReference>
<dbReference type="KEGG" id="gps:C427_4658"/>
<dbReference type="EMBL" id="CP003837">
    <property type="protein sequence ID" value="AGH46757.1"/>
    <property type="molecule type" value="Genomic_DNA"/>
</dbReference>
<dbReference type="InterPro" id="IPR050706">
    <property type="entry name" value="Cyclic-di-GMP_PDE-like"/>
</dbReference>
<dbReference type="InterPro" id="IPR001633">
    <property type="entry name" value="EAL_dom"/>
</dbReference>
<keyword evidence="3" id="KW-1185">Reference proteome</keyword>
<dbReference type="Gene3D" id="3.20.20.450">
    <property type="entry name" value="EAL domain"/>
    <property type="match status" value="1"/>
</dbReference>
<feature type="domain" description="EAL" evidence="1">
    <location>
        <begin position="1"/>
        <end position="69"/>
    </location>
</feature>
<proteinExistence type="predicted"/>
<evidence type="ECO:0000259" key="1">
    <source>
        <dbReference type="PROSITE" id="PS50883"/>
    </source>
</evidence>
<dbReference type="PATRIC" id="fig|1129794.4.peg.4638"/>
<name>M4S7W4_9ALTE</name>
<evidence type="ECO:0000313" key="3">
    <source>
        <dbReference type="Proteomes" id="UP000011864"/>
    </source>
</evidence>
<reference evidence="2 3" key="1">
    <citation type="journal article" date="2013" name="Genome Announc.">
        <title>Complete Genome Sequence of Glaciecola psychrophila Strain 170T.</title>
        <authorList>
            <person name="Yin J."/>
            <person name="Chen J."/>
            <person name="Liu G."/>
            <person name="Yu Y."/>
            <person name="Song L."/>
            <person name="Wang X."/>
            <person name="Qu X."/>
        </authorList>
    </citation>
    <scope>NUCLEOTIDE SEQUENCE [LARGE SCALE GENOMIC DNA]</scope>
    <source>
        <strain evidence="2 3">170</strain>
    </source>
</reference>
<dbReference type="Proteomes" id="UP000011864">
    <property type="component" value="Chromosome"/>
</dbReference>
<dbReference type="PANTHER" id="PTHR33121:SF70">
    <property type="entry name" value="SIGNALING PROTEIN YKOW"/>
    <property type="match status" value="1"/>
</dbReference>
<accession>M4S7W4</accession>
<dbReference type="AlphaFoldDB" id="M4S7W4"/>
<dbReference type="HOGENOM" id="CLU_2651174_0_0_6"/>
<gene>
    <name evidence="2" type="ORF">C427_4658</name>
</gene>